<dbReference type="Proteomes" id="UP000224634">
    <property type="component" value="Unassembled WGS sequence"/>
</dbReference>
<keyword evidence="2" id="KW-1185">Reference proteome</keyword>
<evidence type="ECO:0000313" key="2">
    <source>
        <dbReference type="Proteomes" id="UP000224634"/>
    </source>
</evidence>
<dbReference type="SUPFAM" id="SSF48403">
    <property type="entry name" value="Ankyrin repeat"/>
    <property type="match status" value="1"/>
</dbReference>
<evidence type="ECO:0000313" key="1">
    <source>
        <dbReference type="EMBL" id="PGH27436.1"/>
    </source>
</evidence>
<protein>
    <submittedName>
        <fullName evidence="1">Uncharacterized protein</fullName>
    </submittedName>
</protein>
<comment type="caution">
    <text evidence="1">The sequence shown here is derived from an EMBL/GenBank/DDBJ whole genome shotgun (WGS) entry which is preliminary data.</text>
</comment>
<sequence>MLERSQTPLDIAVLYNQTSAAEWLIDASVFFGPDNLVASARCEKPVILQSLLDRGSFDNKTLRIALFRAVQTGRESSAKNLLGAGASVTFAILKTAIELDHLTIIKCLIAAGADVSSRGDNGETLLYAVRSPSVATMILEQDLGLADIRSSSGESPLNFLYAKLFRDQDVDLASIAQVLL</sequence>
<accession>A0A2B7Z0I3</accession>
<gene>
    <name evidence="1" type="ORF">AJ80_00914</name>
</gene>
<dbReference type="InterPro" id="IPR036770">
    <property type="entry name" value="Ankyrin_rpt-contain_sf"/>
</dbReference>
<dbReference type="AlphaFoldDB" id="A0A2B7Z0I3"/>
<organism evidence="1 2">
    <name type="scientific">Polytolypa hystricis (strain UAMH7299)</name>
    <dbReference type="NCBI Taxonomy" id="1447883"/>
    <lineage>
        <taxon>Eukaryota</taxon>
        <taxon>Fungi</taxon>
        <taxon>Dikarya</taxon>
        <taxon>Ascomycota</taxon>
        <taxon>Pezizomycotina</taxon>
        <taxon>Eurotiomycetes</taxon>
        <taxon>Eurotiomycetidae</taxon>
        <taxon>Onygenales</taxon>
        <taxon>Onygenales incertae sedis</taxon>
        <taxon>Polytolypa</taxon>
    </lineage>
</organism>
<reference evidence="1 2" key="1">
    <citation type="submission" date="2017-10" db="EMBL/GenBank/DDBJ databases">
        <title>Comparative genomics in systemic dimorphic fungi from Ajellomycetaceae.</title>
        <authorList>
            <person name="Munoz J.F."/>
            <person name="Mcewen J.G."/>
            <person name="Clay O.K."/>
            <person name="Cuomo C.A."/>
        </authorList>
    </citation>
    <scope>NUCLEOTIDE SEQUENCE [LARGE SCALE GENOMIC DNA]</scope>
    <source>
        <strain evidence="1 2">UAMH7299</strain>
    </source>
</reference>
<name>A0A2B7Z0I3_POLH7</name>
<dbReference type="EMBL" id="PDNA01000007">
    <property type="protein sequence ID" value="PGH27436.1"/>
    <property type="molecule type" value="Genomic_DNA"/>
</dbReference>
<dbReference type="Gene3D" id="1.25.40.20">
    <property type="entry name" value="Ankyrin repeat-containing domain"/>
    <property type="match status" value="1"/>
</dbReference>
<dbReference type="OrthoDB" id="2384350at2759"/>
<proteinExistence type="predicted"/>